<feature type="transmembrane region" description="Helical" evidence="4">
    <location>
        <begin position="167"/>
        <end position="189"/>
    </location>
</feature>
<feature type="domain" description="HAMP" evidence="6">
    <location>
        <begin position="191"/>
        <end position="243"/>
    </location>
</feature>
<dbReference type="AlphaFoldDB" id="E3PU15"/>
<keyword evidence="8" id="KW-1185">Reference proteome</keyword>
<evidence type="ECO:0000313" key="8">
    <source>
        <dbReference type="Proteomes" id="UP000007041"/>
    </source>
</evidence>
<dbReference type="GO" id="GO:0006935">
    <property type="term" value="P:chemotaxis"/>
    <property type="evidence" value="ECO:0007669"/>
    <property type="project" value="InterPro"/>
</dbReference>
<proteinExistence type="inferred from homology"/>
<dbReference type="CDD" id="cd06225">
    <property type="entry name" value="HAMP"/>
    <property type="match status" value="1"/>
</dbReference>
<evidence type="ECO:0000256" key="1">
    <source>
        <dbReference type="ARBA" id="ARBA00023224"/>
    </source>
</evidence>
<comment type="similarity">
    <text evidence="2">Belongs to the methyl-accepting chemotaxis (MCP) protein family.</text>
</comment>
<dbReference type="CDD" id="cd11386">
    <property type="entry name" value="MCP_signal"/>
    <property type="match status" value="1"/>
</dbReference>
<dbReference type="SMART" id="SM00283">
    <property type="entry name" value="MA"/>
    <property type="match status" value="1"/>
</dbReference>
<evidence type="ECO:0000256" key="4">
    <source>
        <dbReference type="SAM" id="Phobius"/>
    </source>
</evidence>
<evidence type="ECO:0008006" key="9">
    <source>
        <dbReference type="Google" id="ProtNLM"/>
    </source>
</evidence>
<dbReference type="BioCyc" id="CSTI499177:GJE9-154-MONOMER"/>
<dbReference type="GO" id="GO:0016020">
    <property type="term" value="C:membrane"/>
    <property type="evidence" value="ECO:0007669"/>
    <property type="project" value="InterPro"/>
</dbReference>
<dbReference type="Gene3D" id="6.10.340.10">
    <property type="match status" value="1"/>
</dbReference>
<feature type="domain" description="Methyl-accepting transducer" evidence="5">
    <location>
        <begin position="262"/>
        <end position="519"/>
    </location>
</feature>
<name>E3PU15_ACESD</name>
<reference evidence="8" key="1">
    <citation type="journal article" date="2010" name="BMC Genomics">
        <title>Clostridium sticklandii, a specialist in amino acid degradation:revisiting its metabolism through its genome sequence.</title>
        <authorList>
            <person name="Fonknechten N."/>
            <person name="Chaussonnerie S."/>
            <person name="Tricot S."/>
            <person name="Lajus A."/>
            <person name="Andreesen J.R."/>
            <person name="Perchat N."/>
            <person name="Pelletier E."/>
            <person name="Gouyvenoux M."/>
            <person name="Barbe V."/>
            <person name="Salanoubat M."/>
            <person name="Le Paslier D."/>
            <person name="Weissenbach J."/>
            <person name="Cohen G.N."/>
            <person name="Kreimeyer A."/>
        </authorList>
    </citation>
    <scope>NUCLEOTIDE SEQUENCE [LARGE SCALE GENOMIC DNA]</scope>
    <source>
        <strain evidence="8">ATCC 12662 / DSM 519 / JCM 1433 / CCUG 9281 / NCIMB 10654 / HF</strain>
    </source>
</reference>
<sequence>MLNLMNLKIRTKILVIPLAILIISNILLAGVSTYVAQMYLNQQMVQDGELFANNALENYRRMKFVNDKEINKYLREISESEYLIYASFSRSDGTITYHSNEEMRDQKYTDKTILGLMETKKGGSANYYYPAIKKEVLNISIPLNAQAGSFFHIGLSLDNVHNSVRTLMMAFLVVTAAILAVSFIILLTISKKIINPIQSLSLSCNELANGDLTNETPAFGTDELGEMSLGFNTMKENLKSMVRSIVDISNTVKDSSSQINVSSEQLTQTSEHIASAIGVLTEGSEKQVDFMEEIMENANDIGQQVDQVDGEMQKLSSSSKIMNKDLDEVLTSMQSMEMQMDIISDSTEKSLHTIKDMDLISNQIGNIVEVINDIANQTNLLALNAAIESARAGEAGRGFAVVADEIRKLAQKSIESANDISELIKTTQQTIGKSRDSIAQGQQESSKGKEVVHQVASSVKNVQSTFKMNIDNMSNLGNSLQLLTNSKENIIKNLTEINAIISDYAASAEQVSASTEEQTASMQEMSSLAEELFTKAEELDGQITKFKI</sequence>
<accession>E3PU15</accession>
<dbReference type="Gene3D" id="1.10.287.950">
    <property type="entry name" value="Methyl-accepting chemotaxis protein"/>
    <property type="match status" value="1"/>
</dbReference>
<evidence type="ECO:0000259" key="6">
    <source>
        <dbReference type="PROSITE" id="PS50885"/>
    </source>
</evidence>
<dbReference type="Pfam" id="PF00015">
    <property type="entry name" value="MCPsignal"/>
    <property type="match status" value="1"/>
</dbReference>
<dbReference type="GO" id="GO:0007165">
    <property type="term" value="P:signal transduction"/>
    <property type="evidence" value="ECO:0007669"/>
    <property type="project" value="UniProtKB-KW"/>
</dbReference>
<keyword evidence="1 3" id="KW-0807">Transducer</keyword>
<dbReference type="Proteomes" id="UP000007041">
    <property type="component" value="Chromosome"/>
</dbReference>
<dbReference type="PANTHER" id="PTHR32089">
    <property type="entry name" value="METHYL-ACCEPTING CHEMOTAXIS PROTEIN MCPB"/>
    <property type="match status" value="1"/>
</dbReference>
<keyword evidence="4" id="KW-0812">Transmembrane</keyword>
<dbReference type="InterPro" id="IPR004089">
    <property type="entry name" value="MCPsignal_dom"/>
</dbReference>
<keyword evidence="4" id="KW-0472">Membrane</keyword>
<dbReference type="GO" id="GO:0004888">
    <property type="term" value="F:transmembrane signaling receptor activity"/>
    <property type="evidence" value="ECO:0007669"/>
    <property type="project" value="InterPro"/>
</dbReference>
<evidence type="ECO:0000313" key="7">
    <source>
        <dbReference type="EMBL" id="CBH20276.1"/>
    </source>
</evidence>
<dbReference type="PRINTS" id="PR00260">
    <property type="entry name" value="CHEMTRNSDUCR"/>
</dbReference>
<protein>
    <recommendedName>
        <fullName evidence="9">Methyl-accepting chemotaxis protein</fullName>
    </recommendedName>
</protein>
<dbReference type="SMART" id="SM00304">
    <property type="entry name" value="HAMP"/>
    <property type="match status" value="1"/>
</dbReference>
<keyword evidence="4" id="KW-1133">Transmembrane helix</keyword>
<dbReference type="PANTHER" id="PTHR32089:SF112">
    <property type="entry name" value="LYSOZYME-LIKE PROTEIN-RELATED"/>
    <property type="match status" value="1"/>
</dbReference>
<evidence type="ECO:0000259" key="5">
    <source>
        <dbReference type="PROSITE" id="PS50111"/>
    </source>
</evidence>
<dbReference type="eggNOG" id="COG0840">
    <property type="taxonomic scope" value="Bacteria"/>
</dbReference>
<dbReference type="EMBL" id="FP565809">
    <property type="protein sequence ID" value="CBH20276.1"/>
    <property type="molecule type" value="Genomic_DNA"/>
</dbReference>
<dbReference type="PROSITE" id="PS50885">
    <property type="entry name" value="HAMP"/>
    <property type="match status" value="1"/>
</dbReference>
<evidence type="ECO:0000256" key="2">
    <source>
        <dbReference type="ARBA" id="ARBA00029447"/>
    </source>
</evidence>
<dbReference type="InterPro" id="IPR004090">
    <property type="entry name" value="Chemotax_Me-accpt_rcpt"/>
</dbReference>
<dbReference type="STRING" id="1511.CLOST_0146"/>
<dbReference type="PROSITE" id="PS50111">
    <property type="entry name" value="CHEMOTAXIS_TRANSDUC_2"/>
    <property type="match status" value="1"/>
</dbReference>
<evidence type="ECO:0000256" key="3">
    <source>
        <dbReference type="PROSITE-ProRule" id="PRU00284"/>
    </source>
</evidence>
<dbReference type="InterPro" id="IPR003660">
    <property type="entry name" value="HAMP_dom"/>
</dbReference>
<dbReference type="KEGG" id="cst:CLOST_0146"/>
<dbReference type="Pfam" id="PF00672">
    <property type="entry name" value="HAMP"/>
    <property type="match status" value="1"/>
</dbReference>
<organism evidence="7 8">
    <name type="scientific">Acetoanaerobium sticklandii (strain ATCC 12662 / DSM 519 / JCM 1433 / CCUG 9281 / NCIMB 10654 / HF)</name>
    <name type="common">Clostridium sticklandii</name>
    <dbReference type="NCBI Taxonomy" id="499177"/>
    <lineage>
        <taxon>Bacteria</taxon>
        <taxon>Bacillati</taxon>
        <taxon>Bacillota</taxon>
        <taxon>Clostridia</taxon>
        <taxon>Peptostreptococcales</taxon>
        <taxon>Filifactoraceae</taxon>
        <taxon>Acetoanaerobium</taxon>
    </lineage>
</organism>
<gene>
    <name evidence="7" type="ordered locus">CLOST_0146</name>
</gene>
<dbReference type="HOGENOM" id="CLU_000445_107_19_9"/>
<dbReference type="SUPFAM" id="SSF58104">
    <property type="entry name" value="Methyl-accepting chemotaxis protein (MCP) signaling domain"/>
    <property type="match status" value="1"/>
</dbReference>